<evidence type="ECO:0000256" key="1">
    <source>
        <dbReference type="ARBA" id="ARBA00022729"/>
    </source>
</evidence>
<dbReference type="InterPro" id="IPR011330">
    <property type="entry name" value="Glyco_hydro/deAcase_b/a-brl"/>
</dbReference>
<proteinExistence type="predicted"/>
<dbReference type="Gene3D" id="3.20.20.370">
    <property type="entry name" value="Glycoside hydrolase/deacetylase"/>
    <property type="match status" value="1"/>
</dbReference>
<dbReference type="OrthoDB" id="9778320at2"/>
<evidence type="ECO:0000313" key="4">
    <source>
        <dbReference type="Proteomes" id="UP000238442"/>
    </source>
</evidence>
<dbReference type="CDD" id="cd10918">
    <property type="entry name" value="CE4_NodB_like_5s_6s"/>
    <property type="match status" value="1"/>
</dbReference>
<evidence type="ECO:0000259" key="2">
    <source>
        <dbReference type="PROSITE" id="PS51677"/>
    </source>
</evidence>
<name>A0A2S0I046_9FLAO</name>
<feature type="domain" description="NodB homology" evidence="2">
    <location>
        <begin position="50"/>
        <end position="227"/>
    </location>
</feature>
<dbReference type="InterPro" id="IPR002509">
    <property type="entry name" value="NODB_dom"/>
</dbReference>
<organism evidence="3 4">
    <name type="scientific">Pukyongia salina</name>
    <dbReference type="NCBI Taxonomy" id="2094025"/>
    <lineage>
        <taxon>Bacteria</taxon>
        <taxon>Pseudomonadati</taxon>
        <taxon>Bacteroidota</taxon>
        <taxon>Flavobacteriia</taxon>
        <taxon>Flavobacteriales</taxon>
        <taxon>Flavobacteriaceae</taxon>
        <taxon>Pukyongia</taxon>
    </lineage>
</organism>
<sequence>MYHDVASSTSEGLVISVRRLEEQLKWLSENQYTSWHFSELEDLSTLPGSKNVVITFDDAYVSFKDLAVPLLQKYELKATLFVPLGYLGKTDEWNTGKVDIMTAEQLHSLQPDTVELGYHSFQHSKYNELTLEETSTDTQCGFEVVKNHKLPLSPALAYPYGKFPREKESYTKFVELLKQEGFSYGLRIGNRLNKFPFPDPFKIQRLDIKGEYSLGKFRRKIKYGKII</sequence>
<accession>A0A2S0I046</accession>
<protein>
    <submittedName>
        <fullName evidence="3">Polysaccharide deacetylase</fullName>
    </submittedName>
</protein>
<dbReference type="GO" id="GO:0005975">
    <property type="term" value="P:carbohydrate metabolic process"/>
    <property type="evidence" value="ECO:0007669"/>
    <property type="project" value="InterPro"/>
</dbReference>
<dbReference type="Proteomes" id="UP000238442">
    <property type="component" value="Chromosome"/>
</dbReference>
<keyword evidence="1" id="KW-0732">Signal</keyword>
<dbReference type="PANTHER" id="PTHR34216:SF7">
    <property type="entry name" value="POLY-BETA-1,6-N-ACETYL-D-GLUCOSAMINE N-DEACETYLASE"/>
    <property type="match status" value="1"/>
</dbReference>
<gene>
    <name evidence="3" type="ORF">C5O00_00895</name>
</gene>
<dbReference type="PROSITE" id="PS51677">
    <property type="entry name" value="NODB"/>
    <property type="match status" value="1"/>
</dbReference>
<dbReference type="EMBL" id="CP027062">
    <property type="protein sequence ID" value="AVI52297.1"/>
    <property type="molecule type" value="Genomic_DNA"/>
</dbReference>
<dbReference type="InterPro" id="IPR051398">
    <property type="entry name" value="Polysacch_Deacetylase"/>
</dbReference>
<dbReference type="PANTHER" id="PTHR34216">
    <property type="match status" value="1"/>
</dbReference>
<reference evidence="3 4" key="1">
    <citation type="submission" date="2018-02" db="EMBL/GenBank/DDBJ databases">
        <title>Genomic analysis of the strain RR4-38 isolated from a seawater recirculating aquaculture system.</title>
        <authorList>
            <person name="Kim Y.-S."/>
            <person name="Jang Y.H."/>
            <person name="Kim K.-H."/>
        </authorList>
    </citation>
    <scope>NUCLEOTIDE SEQUENCE [LARGE SCALE GENOMIC DNA]</scope>
    <source>
        <strain evidence="3 4">RR4-38</strain>
    </source>
</reference>
<dbReference type="GO" id="GO:0016810">
    <property type="term" value="F:hydrolase activity, acting on carbon-nitrogen (but not peptide) bonds"/>
    <property type="evidence" value="ECO:0007669"/>
    <property type="project" value="InterPro"/>
</dbReference>
<evidence type="ECO:0000313" key="3">
    <source>
        <dbReference type="EMBL" id="AVI52297.1"/>
    </source>
</evidence>
<dbReference type="Pfam" id="PF01522">
    <property type="entry name" value="Polysacc_deac_1"/>
    <property type="match status" value="1"/>
</dbReference>
<dbReference type="KEGG" id="aue:C5O00_00895"/>
<dbReference type="AlphaFoldDB" id="A0A2S0I046"/>
<keyword evidence="4" id="KW-1185">Reference proteome</keyword>
<dbReference type="SUPFAM" id="SSF88713">
    <property type="entry name" value="Glycoside hydrolase/deacetylase"/>
    <property type="match status" value="1"/>
</dbReference>